<dbReference type="AlphaFoldDB" id="A0A1Y1I2G3"/>
<dbReference type="OrthoDB" id="438440at2759"/>
<gene>
    <name evidence="3" type="ORF">KFL_001780070</name>
</gene>
<dbReference type="GO" id="GO:0004806">
    <property type="term" value="F:triacylglycerol lipase activity"/>
    <property type="evidence" value="ECO:0007669"/>
    <property type="project" value="InterPro"/>
</dbReference>
<dbReference type="InterPro" id="IPR029058">
    <property type="entry name" value="AB_hydrolase_fold"/>
</dbReference>
<dbReference type="ESTHER" id="kleni-a0a1y1i2g3">
    <property type="family name" value="Triacylglycerol-lipase-OBL1-like"/>
</dbReference>
<protein>
    <submittedName>
        <fullName evidence="3">Triacylglycerol Lipase</fullName>
    </submittedName>
</protein>
<dbReference type="PANTHER" id="PTHR46086:SF3">
    <property type="entry name" value="TRIACYLGLYCEROL LIPASE OBL1"/>
    <property type="match status" value="1"/>
</dbReference>
<dbReference type="InterPro" id="IPR002921">
    <property type="entry name" value="Fungal_lipase-type"/>
</dbReference>
<evidence type="ECO:0000259" key="2">
    <source>
        <dbReference type="Pfam" id="PF01764"/>
    </source>
</evidence>
<sequence length="630" mass="71101">MRRRLEPVQRLYAVGWQAALSSYIIDKLMASNGKLLEDLGKGFDKWGNRFLGQYKSPAGIKYNLTLIGLLDRSFDLDQHTVKTFPAESPSARTNAEVCAMAAKLIYEKEKLVEEVINDLWNKGLPAKKAKDTKAEDTKAEDTKAKDTKAKDTKAKDTKAEDMKPKDTKAEDTKAKDTKAADTKAKDTEAEDTKDTERFKFIDWYDYKTQGKNQVDTQAMLFKKGTAIVVVFRGTEPFKAVDWATDFRFAWWDGIPALGRVHTGFLEGLGLADSEETDDSRKAPVKTAKGEEQKLQENQKLQLFAEYIHHCLTRYRQEAKRRDSAAGRKSLALFRDPEAPDSGATPTDETKALAKFLNQYVLEDDRQVPIEKGTPLSQPDDPYNSDNSKKYLPPVDPCDSDNWKKNPPLYWQIRLALEKLLSEDPKAKIYIAGHSLGGALAALFTGLLTAEDDVMTERIGGLYTFGQPRVGDWSFTWYLHNKLNLPELRFVRLIYSNDLVPRVPFDNSLFQYKHLGPFHWADPFYNVTVGTFSDQPALGMVTPYFTAFLELLYNVVWNDIANVLLRPDGHTRPRESAFQVLARMGSIFFPRIGAHNPINYLNAVRYGFPQGIAKEPPIKEATGAPSVAVVE</sequence>
<dbReference type="Pfam" id="PF01764">
    <property type="entry name" value="Lipase_3"/>
    <property type="match status" value="1"/>
</dbReference>
<evidence type="ECO:0000256" key="1">
    <source>
        <dbReference type="SAM" id="MobiDB-lite"/>
    </source>
</evidence>
<accession>A0A1Y1I2G3</accession>
<evidence type="ECO:0000313" key="3">
    <source>
        <dbReference type="EMBL" id="GAQ84152.1"/>
    </source>
</evidence>
<feature type="region of interest" description="Disordered" evidence="1">
    <location>
        <begin position="366"/>
        <end position="387"/>
    </location>
</feature>
<name>A0A1Y1I2G3_KLENI</name>
<feature type="compositionally biased region" description="Basic and acidic residues" evidence="1">
    <location>
        <begin position="128"/>
        <end position="189"/>
    </location>
</feature>
<dbReference type="InterPro" id="IPR044819">
    <property type="entry name" value="OBL-like"/>
</dbReference>
<dbReference type="Proteomes" id="UP000054558">
    <property type="component" value="Unassembled WGS sequence"/>
</dbReference>
<dbReference type="SUPFAM" id="SSF53474">
    <property type="entry name" value="alpha/beta-Hydrolases"/>
    <property type="match status" value="2"/>
</dbReference>
<dbReference type="CDD" id="cd00519">
    <property type="entry name" value="Lipase_3"/>
    <property type="match status" value="1"/>
</dbReference>
<proteinExistence type="predicted"/>
<feature type="region of interest" description="Disordered" evidence="1">
    <location>
        <begin position="325"/>
        <end position="347"/>
    </location>
</feature>
<feature type="domain" description="Fungal lipase-type" evidence="2">
    <location>
        <begin position="411"/>
        <end position="505"/>
    </location>
</feature>
<organism evidence="3 4">
    <name type="scientific">Klebsormidium nitens</name>
    <name type="common">Green alga</name>
    <name type="synonym">Ulothrix nitens</name>
    <dbReference type="NCBI Taxonomy" id="105231"/>
    <lineage>
        <taxon>Eukaryota</taxon>
        <taxon>Viridiplantae</taxon>
        <taxon>Streptophyta</taxon>
        <taxon>Klebsormidiophyceae</taxon>
        <taxon>Klebsormidiales</taxon>
        <taxon>Klebsormidiaceae</taxon>
        <taxon>Klebsormidium</taxon>
    </lineage>
</organism>
<evidence type="ECO:0000313" key="4">
    <source>
        <dbReference type="Proteomes" id="UP000054558"/>
    </source>
</evidence>
<feature type="region of interest" description="Disordered" evidence="1">
    <location>
        <begin position="127"/>
        <end position="189"/>
    </location>
</feature>
<dbReference type="Gene3D" id="3.40.50.1820">
    <property type="entry name" value="alpha/beta hydrolase"/>
    <property type="match status" value="2"/>
</dbReference>
<keyword evidence="4" id="KW-1185">Reference proteome</keyword>
<dbReference type="PANTHER" id="PTHR46086">
    <property type="entry name" value="ALPHA/BETA-HYDROLASES SUPERFAMILY PROTEIN"/>
    <property type="match status" value="1"/>
</dbReference>
<reference evidence="3 4" key="1">
    <citation type="journal article" date="2014" name="Nat. Commun.">
        <title>Klebsormidium flaccidum genome reveals primary factors for plant terrestrial adaptation.</title>
        <authorList>
            <person name="Hori K."/>
            <person name="Maruyama F."/>
            <person name="Fujisawa T."/>
            <person name="Togashi T."/>
            <person name="Yamamoto N."/>
            <person name="Seo M."/>
            <person name="Sato S."/>
            <person name="Yamada T."/>
            <person name="Mori H."/>
            <person name="Tajima N."/>
            <person name="Moriyama T."/>
            <person name="Ikeuchi M."/>
            <person name="Watanabe M."/>
            <person name="Wada H."/>
            <person name="Kobayashi K."/>
            <person name="Saito M."/>
            <person name="Masuda T."/>
            <person name="Sasaki-Sekimoto Y."/>
            <person name="Mashiguchi K."/>
            <person name="Awai K."/>
            <person name="Shimojima M."/>
            <person name="Masuda S."/>
            <person name="Iwai M."/>
            <person name="Nobusawa T."/>
            <person name="Narise T."/>
            <person name="Kondo S."/>
            <person name="Saito H."/>
            <person name="Sato R."/>
            <person name="Murakawa M."/>
            <person name="Ihara Y."/>
            <person name="Oshima-Yamada Y."/>
            <person name="Ohtaka K."/>
            <person name="Satoh M."/>
            <person name="Sonobe K."/>
            <person name="Ishii M."/>
            <person name="Ohtani R."/>
            <person name="Kanamori-Sato M."/>
            <person name="Honoki R."/>
            <person name="Miyazaki D."/>
            <person name="Mochizuki H."/>
            <person name="Umetsu J."/>
            <person name="Higashi K."/>
            <person name="Shibata D."/>
            <person name="Kamiya Y."/>
            <person name="Sato N."/>
            <person name="Nakamura Y."/>
            <person name="Tabata S."/>
            <person name="Ida S."/>
            <person name="Kurokawa K."/>
            <person name="Ohta H."/>
        </authorList>
    </citation>
    <scope>NUCLEOTIDE SEQUENCE [LARGE SCALE GENOMIC DNA]</scope>
    <source>
        <strain evidence="3 4">NIES-2285</strain>
    </source>
</reference>
<dbReference type="EMBL" id="DF237127">
    <property type="protein sequence ID" value="GAQ84152.1"/>
    <property type="molecule type" value="Genomic_DNA"/>
</dbReference>
<dbReference type="GO" id="GO:0006629">
    <property type="term" value="P:lipid metabolic process"/>
    <property type="evidence" value="ECO:0007669"/>
    <property type="project" value="InterPro"/>
</dbReference>